<evidence type="ECO:0000256" key="3">
    <source>
        <dbReference type="ARBA" id="ARBA00022553"/>
    </source>
</evidence>
<accession>A0A644Z1N5</accession>
<dbReference type="PROSITE" id="PS50109">
    <property type="entry name" value="HIS_KIN"/>
    <property type="match status" value="1"/>
</dbReference>
<evidence type="ECO:0000259" key="8">
    <source>
        <dbReference type="PROSITE" id="PS50109"/>
    </source>
</evidence>
<dbReference type="InterPro" id="IPR005467">
    <property type="entry name" value="His_kinase_dom"/>
</dbReference>
<proteinExistence type="predicted"/>
<keyword evidence="7" id="KW-0472">Membrane</keyword>
<keyword evidence="6" id="KW-0902">Two-component regulatory system</keyword>
<keyword evidence="4 9" id="KW-0808">Transferase</keyword>
<evidence type="ECO:0000256" key="4">
    <source>
        <dbReference type="ARBA" id="ARBA00022679"/>
    </source>
</evidence>
<protein>
    <recommendedName>
        <fullName evidence="2">histidine kinase</fullName>
        <ecNumber evidence="2">2.7.13.3</ecNumber>
    </recommendedName>
</protein>
<comment type="catalytic activity">
    <reaction evidence="1">
        <text>ATP + protein L-histidine = ADP + protein N-phospho-L-histidine.</text>
        <dbReference type="EC" id="2.7.13.3"/>
    </reaction>
</comment>
<dbReference type="EC" id="2.7.13.3" evidence="2"/>
<dbReference type="InterPro" id="IPR036890">
    <property type="entry name" value="HATPase_C_sf"/>
</dbReference>
<keyword evidence="7" id="KW-1133">Transmembrane helix</keyword>
<dbReference type="Gene3D" id="1.10.287.130">
    <property type="match status" value="1"/>
</dbReference>
<evidence type="ECO:0000256" key="6">
    <source>
        <dbReference type="ARBA" id="ARBA00023012"/>
    </source>
</evidence>
<dbReference type="InterPro" id="IPR003594">
    <property type="entry name" value="HATPase_dom"/>
</dbReference>
<dbReference type="Pfam" id="PF00512">
    <property type="entry name" value="HisKA"/>
    <property type="match status" value="1"/>
</dbReference>
<dbReference type="GO" id="GO:0000155">
    <property type="term" value="F:phosphorelay sensor kinase activity"/>
    <property type="evidence" value="ECO:0007669"/>
    <property type="project" value="InterPro"/>
</dbReference>
<dbReference type="PANTHER" id="PTHR45453">
    <property type="entry name" value="PHOSPHATE REGULON SENSOR PROTEIN PHOR"/>
    <property type="match status" value="1"/>
</dbReference>
<dbReference type="InterPro" id="IPR003661">
    <property type="entry name" value="HisK_dim/P_dom"/>
</dbReference>
<keyword evidence="5 9" id="KW-0418">Kinase</keyword>
<keyword evidence="3" id="KW-0597">Phosphoprotein</keyword>
<dbReference type="Pfam" id="PF02518">
    <property type="entry name" value="HATPase_c"/>
    <property type="match status" value="1"/>
</dbReference>
<dbReference type="PRINTS" id="PR00344">
    <property type="entry name" value="BCTRLSENSOR"/>
</dbReference>
<dbReference type="Gene3D" id="3.30.565.10">
    <property type="entry name" value="Histidine kinase-like ATPase, C-terminal domain"/>
    <property type="match status" value="1"/>
</dbReference>
<evidence type="ECO:0000256" key="7">
    <source>
        <dbReference type="SAM" id="Phobius"/>
    </source>
</evidence>
<dbReference type="CDD" id="cd00082">
    <property type="entry name" value="HisKA"/>
    <property type="match status" value="1"/>
</dbReference>
<dbReference type="InterPro" id="IPR036097">
    <property type="entry name" value="HisK_dim/P_sf"/>
</dbReference>
<dbReference type="SMART" id="SM00387">
    <property type="entry name" value="HATPase_c"/>
    <property type="match status" value="1"/>
</dbReference>
<sequence length="409" mass="47623">MINKKVFNDTKEKLIKINILVVSSFLIIFSLFTFFYFQSITYNSIDDKLKEEYEYISMQVNRSSYLNPIVLNDPRDLVYIYKNNRLIYYTKSDYFNEYVPSEESNQTNACFTYKKGNYTFRELSITINNMKIRIIRNIDSELSSLKQLLFVIGIGIVFSIIITYFVALYLTRKALLPIENAWHTQAKFIQDASHELRTPITIVSSKLQSLLTVPNNTISDEVETIADAMNETRRLKKMIKDLLSLSKEDSITKLKVEEVNMVDLVEEIYRDYVDIANIQNKVLKYENNLKNQLILSDKNKLKQLLLIFIDNAFKYTDKNDEISFKLDEKDNQITCTILDTGIGIKESDLKYIFDRFFRSDNVRNQDIDGSGIGLSIAKMLSVNLKCKIKPYSVINEGSKFEITIPREIS</sequence>
<organism evidence="9">
    <name type="scientific">bioreactor metagenome</name>
    <dbReference type="NCBI Taxonomy" id="1076179"/>
    <lineage>
        <taxon>unclassified sequences</taxon>
        <taxon>metagenomes</taxon>
        <taxon>ecological metagenomes</taxon>
    </lineage>
</organism>
<evidence type="ECO:0000313" key="9">
    <source>
        <dbReference type="EMBL" id="MPM34800.1"/>
    </source>
</evidence>
<dbReference type="GO" id="GO:0016036">
    <property type="term" value="P:cellular response to phosphate starvation"/>
    <property type="evidence" value="ECO:0007669"/>
    <property type="project" value="TreeGrafter"/>
</dbReference>
<dbReference type="AlphaFoldDB" id="A0A644Z1N5"/>
<dbReference type="GO" id="GO:0005886">
    <property type="term" value="C:plasma membrane"/>
    <property type="evidence" value="ECO:0007669"/>
    <property type="project" value="TreeGrafter"/>
</dbReference>
<comment type="caution">
    <text evidence="9">The sequence shown here is derived from an EMBL/GenBank/DDBJ whole genome shotgun (WGS) entry which is preliminary data.</text>
</comment>
<reference evidence="9" key="1">
    <citation type="submission" date="2019-08" db="EMBL/GenBank/DDBJ databases">
        <authorList>
            <person name="Kucharzyk K."/>
            <person name="Murdoch R.W."/>
            <person name="Higgins S."/>
            <person name="Loffler F."/>
        </authorList>
    </citation>
    <scope>NUCLEOTIDE SEQUENCE</scope>
</reference>
<dbReference type="SUPFAM" id="SSF47384">
    <property type="entry name" value="Homodimeric domain of signal transducing histidine kinase"/>
    <property type="match status" value="1"/>
</dbReference>
<evidence type="ECO:0000256" key="2">
    <source>
        <dbReference type="ARBA" id="ARBA00012438"/>
    </source>
</evidence>
<feature type="transmembrane region" description="Helical" evidence="7">
    <location>
        <begin position="14"/>
        <end position="37"/>
    </location>
</feature>
<dbReference type="PANTHER" id="PTHR45453:SF1">
    <property type="entry name" value="PHOSPHATE REGULON SENSOR PROTEIN PHOR"/>
    <property type="match status" value="1"/>
</dbReference>
<dbReference type="InterPro" id="IPR004358">
    <property type="entry name" value="Sig_transdc_His_kin-like_C"/>
</dbReference>
<dbReference type="InterPro" id="IPR050351">
    <property type="entry name" value="BphY/WalK/GraS-like"/>
</dbReference>
<name>A0A644Z1N5_9ZZZZ</name>
<dbReference type="EMBL" id="VSSQ01007083">
    <property type="protein sequence ID" value="MPM34800.1"/>
    <property type="molecule type" value="Genomic_DNA"/>
</dbReference>
<dbReference type="SUPFAM" id="SSF55874">
    <property type="entry name" value="ATPase domain of HSP90 chaperone/DNA topoisomerase II/histidine kinase"/>
    <property type="match status" value="1"/>
</dbReference>
<dbReference type="GO" id="GO:0004721">
    <property type="term" value="F:phosphoprotein phosphatase activity"/>
    <property type="evidence" value="ECO:0007669"/>
    <property type="project" value="TreeGrafter"/>
</dbReference>
<dbReference type="SMART" id="SM00388">
    <property type="entry name" value="HisKA"/>
    <property type="match status" value="1"/>
</dbReference>
<evidence type="ECO:0000256" key="1">
    <source>
        <dbReference type="ARBA" id="ARBA00000085"/>
    </source>
</evidence>
<feature type="transmembrane region" description="Helical" evidence="7">
    <location>
        <begin position="148"/>
        <end position="170"/>
    </location>
</feature>
<keyword evidence="7" id="KW-0812">Transmembrane</keyword>
<evidence type="ECO:0000256" key="5">
    <source>
        <dbReference type="ARBA" id="ARBA00022777"/>
    </source>
</evidence>
<gene>
    <name evidence="9" type="primary">sasA_215</name>
    <name evidence="9" type="ORF">SDC9_81387</name>
</gene>
<feature type="domain" description="Histidine kinase" evidence="8">
    <location>
        <begin position="191"/>
        <end position="408"/>
    </location>
</feature>